<keyword evidence="1" id="KW-0472">Membrane</keyword>
<keyword evidence="1" id="KW-1133">Transmembrane helix</keyword>
<name>A0AAD7IP93_9AGAR</name>
<dbReference type="Pfam" id="PF20152">
    <property type="entry name" value="DUF6534"/>
    <property type="match status" value="1"/>
</dbReference>
<gene>
    <name evidence="3" type="ORF">DFH07DRAFT_575439</name>
</gene>
<protein>
    <recommendedName>
        <fullName evidence="2">DUF6534 domain-containing protein</fullName>
    </recommendedName>
</protein>
<evidence type="ECO:0000259" key="2">
    <source>
        <dbReference type="Pfam" id="PF20152"/>
    </source>
</evidence>
<proteinExistence type="predicted"/>
<dbReference type="EMBL" id="JARJLG010000093">
    <property type="protein sequence ID" value="KAJ7747610.1"/>
    <property type="molecule type" value="Genomic_DNA"/>
</dbReference>
<evidence type="ECO:0000313" key="3">
    <source>
        <dbReference type="EMBL" id="KAJ7747610.1"/>
    </source>
</evidence>
<dbReference type="PANTHER" id="PTHR40465">
    <property type="entry name" value="CHROMOSOME 1, WHOLE GENOME SHOTGUN SEQUENCE"/>
    <property type="match status" value="1"/>
</dbReference>
<sequence length="305" mass="33799">MPALIPVDNFLGIALIGLVLSTIVYGITCLLVFSYYTKYSSRDGLFLKTFVAALMTLDTFHLALLVMFVYHYSVTNFGDYVSLQRSTWTVVVQALVGGIVQVLVEMFFAYRLYNLAGKKIIFLIIIAILCLAKLTTTIGFTVIGLGLDAFSLAGKLQAWSISSLALAIACDTVIAVFLIYYLRKGSYIGFKGTHRAINLLITYALNTCLLTSIFNIVDVIMWIKSDTPMLYALFYFILVRLYSCSFMSTLNSRDTVRKEMENRELFTMSQFAAAPATQSQNGTLKLATGSSDLSSAAWDVTQSKV</sequence>
<evidence type="ECO:0000313" key="4">
    <source>
        <dbReference type="Proteomes" id="UP001215280"/>
    </source>
</evidence>
<organism evidence="3 4">
    <name type="scientific">Mycena maculata</name>
    <dbReference type="NCBI Taxonomy" id="230809"/>
    <lineage>
        <taxon>Eukaryota</taxon>
        <taxon>Fungi</taxon>
        <taxon>Dikarya</taxon>
        <taxon>Basidiomycota</taxon>
        <taxon>Agaricomycotina</taxon>
        <taxon>Agaricomycetes</taxon>
        <taxon>Agaricomycetidae</taxon>
        <taxon>Agaricales</taxon>
        <taxon>Marasmiineae</taxon>
        <taxon>Mycenaceae</taxon>
        <taxon>Mycena</taxon>
    </lineage>
</organism>
<feature type="transmembrane region" description="Helical" evidence="1">
    <location>
        <begin position="120"/>
        <end position="147"/>
    </location>
</feature>
<accession>A0AAD7IP93</accession>
<dbReference type="Proteomes" id="UP001215280">
    <property type="component" value="Unassembled WGS sequence"/>
</dbReference>
<reference evidence="3" key="1">
    <citation type="submission" date="2023-03" db="EMBL/GenBank/DDBJ databases">
        <title>Massive genome expansion in bonnet fungi (Mycena s.s.) driven by repeated elements and novel gene families across ecological guilds.</title>
        <authorList>
            <consortium name="Lawrence Berkeley National Laboratory"/>
            <person name="Harder C.B."/>
            <person name="Miyauchi S."/>
            <person name="Viragh M."/>
            <person name="Kuo A."/>
            <person name="Thoen E."/>
            <person name="Andreopoulos B."/>
            <person name="Lu D."/>
            <person name="Skrede I."/>
            <person name="Drula E."/>
            <person name="Henrissat B."/>
            <person name="Morin E."/>
            <person name="Kohler A."/>
            <person name="Barry K."/>
            <person name="LaButti K."/>
            <person name="Morin E."/>
            <person name="Salamov A."/>
            <person name="Lipzen A."/>
            <person name="Mereny Z."/>
            <person name="Hegedus B."/>
            <person name="Baldrian P."/>
            <person name="Stursova M."/>
            <person name="Weitz H."/>
            <person name="Taylor A."/>
            <person name="Grigoriev I.V."/>
            <person name="Nagy L.G."/>
            <person name="Martin F."/>
            <person name="Kauserud H."/>
        </authorList>
    </citation>
    <scope>NUCLEOTIDE SEQUENCE</scope>
    <source>
        <strain evidence="3">CBHHK188m</strain>
    </source>
</reference>
<feature type="transmembrane region" description="Helical" evidence="1">
    <location>
        <begin position="90"/>
        <end position="113"/>
    </location>
</feature>
<keyword evidence="4" id="KW-1185">Reference proteome</keyword>
<evidence type="ECO:0000256" key="1">
    <source>
        <dbReference type="SAM" id="Phobius"/>
    </source>
</evidence>
<feature type="transmembrane region" description="Helical" evidence="1">
    <location>
        <begin position="159"/>
        <end position="182"/>
    </location>
</feature>
<feature type="transmembrane region" description="Helical" evidence="1">
    <location>
        <begin position="12"/>
        <end position="33"/>
    </location>
</feature>
<feature type="transmembrane region" description="Helical" evidence="1">
    <location>
        <begin position="229"/>
        <end position="250"/>
    </location>
</feature>
<feature type="domain" description="DUF6534" evidence="2">
    <location>
        <begin position="167"/>
        <end position="254"/>
    </location>
</feature>
<dbReference type="PANTHER" id="PTHR40465:SF1">
    <property type="entry name" value="DUF6534 DOMAIN-CONTAINING PROTEIN"/>
    <property type="match status" value="1"/>
</dbReference>
<keyword evidence="1" id="KW-0812">Transmembrane</keyword>
<feature type="transmembrane region" description="Helical" evidence="1">
    <location>
        <begin position="45"/>
        <end position="70"/>
    </location>
</feature>
<dbReference type="AlphaFoldDB" id="A0AAD7IP93"/>
<feature type="transmembrane region" description="Helical" evidence="1">
    <location>
        <begin position="203"/>
        <end position="223"/>
    </location>
</feature>
<comment type="caution">
    <text evidence="3">The sequence shown here is derived from an EMBL/GenBank/DDBJ whole genome shotgun (WGS) entry which is preliminary data.</text>
</comment>
<dbReference type="InterPro" id="IPR045339">
    <property type="entry name" value="DUF6534"/>
</dbReference>